<sequence length="75" mass="8702">MSRWSLFLHGETKAVFDCSARKKITLELTRTALCEVTGWHVLKTRKSLIGIVSTHKCELLCVLCFKHREGIDRWN</sequence>
<proteinExistence type="predicted"/>
<evidence type="ECO:0000313" key="1">
    <source>
        <dbReference type="EMBL" id="KAI9912752.1"/>
    </source>
</evidence>
<comment type="caution">
    <text evidence="1">The sequence shown here is derived from an EMBL/GenBank/DDBJ whole genome shotgun (WGS) entry which is preliminary data.</text>
</comment>
<name>A0ACC0W2J9_9STRA</name>
<accession>A0ACC0W2J9</accession>
<keyword evidence="2" id="KW-1185">Reference proteome</keyword>
<dbReference type="EMBL" id="CM047583">
    <property type="protein sequence ID" value="KAI9912752.1"/>
    <property type="molecule type" value="Genomic_DNA"/>
</dbReference>
<protein>
    <submittedName>
        <fullName evidence="1">Uncharacterized protein</fullName>
    </submittedName>
</protein>
<organism evidence="1 2">
    <name type="scientific">Peronosclerospora sorghi</name>
    <dbReference type="NCBI Taxonomy" id="230839"/>
    <lineage>
        <taxon>Eukaryota</taxon>
        <taxon>Sar</taxon>
        <taxon>Stramenopiles</taxon>
        <taxon>Oomycota</taxon>
        <taxon>Peronosporomycetes</taxon>
        <taxon>Peronosporales</taxon>
        <taxon>Peronosporaceae</taxon>
        <taxon>Peronosclerospora</taxon>
    </lineage>
</organism>
<dbReference type="Proteomes" id="UP001163321">
    <property type="component" value="Chromosome 4"/>
</dbReference>
<gene>
    <name evidence="1" type="ORF">PsorP6_005228</name>
</gene>
<evidence type="ECO:0000313" key="2">
    <source>
        <dbReference type="Proteomes" id="UP001163321"/>
    </source>
</evidence>
<reference evidence="1 2" key="1">
    <citation type="journal article" date="2022" name="bioRxiv">
        <title>The genome of the oomycete Peronosclerospora sorghi, a cosmopolitan pathogen of maize and sorghum, is inflated with dispersed pseudogenes.</title>
        <authorList>
            <person name="Fletcher K."/>
            <person name="Martin F."/>
            <person name="Isakeit T."/>
            <person name="Cavanaugh K."/>
            <person name="Magill C."/>
            <person name="Michelmore R."/>
        </authorList>
    </citation>
    <scope>NUCLEOTIDE SEQUENCE [LARGE SCALE GENOMIC DNA]</scope>
    <source>
        <strain evidence="1">P6</strain>
    </source>
</reference>